<evidence type="ECO:0000256" key="2">
    <source>
        <dbReference type="SAM" id="MobiDB-lite"/>
    </source>
</evidence>
<dbReference type="NCBIfam" id="TIGR02601">
    <property type="entry name" value="autotrns_rpt"/>
    <property type="match status" value="4"/>
</dbReference>
<name>A0A839Z760_9HYPH</name>
<proteinExistence type="predicted"/>
<evidence type="ECO:0000313" key="5">
    <source>
        <dbReference type="EMBL" id="MBB3769978.1"/>
    </source>
</evidence>
<dbReference type="PANTHER" id="PTHR11319">
    <property type="entry name" value="G PROTEIN-COUPLED RECEPTOR-RELATED"/>
    <property type="match status" value="1"/>
</dbReference>
<dbReference type="InterPro" id="IPR006315">
    <property type="entry name" value="OM_autotransptr_brl_dom"/>
</dbReference>
<evidence type="ECO:0000259" key="4">
    <source>
        <dbReference type="PROSITE" id="PS51208"/>
    </source>
</evidence>
<dbReference type="SUPFAM" id="SSF103515">
    <property type="entry name" value="Autotransporter"/>
    <property type="match status" value="1"/>
</dbReference>
<dbReference type="InterPro" id="IPR012332">
    <property type="entry name" value="Autotransporter_pectin_lyase_C"/>
</dbReference>
<feature type="compositionally biased region" description="Acidic residues" evidence="2">
    <location>
        <begin position="43"/>
        <end position="52"/>
    </location>
</feature>
<dbReference type="GO" id="GO:0019867">
    <property type="term" value="C:outer membrane"/>
    <property type="evidence" value="ECO:0007669"/>
    <property type="project" value="InterPro"/>
</dbReference>
<sequence length="2425" mass="234556">MSPLVLCMLAGTLIASPAGAQTFGGYGGAVNAPSAAGGGYGMDGEDGTESSDEGTPYYGGGGGGGAGALVGGAGGKGADAPDDGGFQRGGGDGGDGGHSGSVQSTDATLDPGVAGIYGTNGGNGASGFSGFSSGNRVGASGGGGGAGGYGISGQGNISLILSGSGVVSGGNGGAGGQAGLNGEFGRGGDGGNGGVGVYFDSASVLDNRVTIIGGNGGKGADGVYGSNGGDGGTGVFALNGLTLYNSGTITGGNGAKGGAGEFGDGVIGAGGWGVFGSNMDITTSGAISGGLFGDGEMRANAIIFLSGTNSLTLQEGWSFNGNLVVNDPGSSLTFKLDGIDADVSNDVNGQGRVVVDVGPQVLTLSGVNKYKGGTTLTSGTLSVANKAALGDGVNLSFNAPVSGVTGLPSAGSTLSSAISTYASAPTVENAAALAAAQAGYRQTIGEGQASGELPTLQITGLVSLDPATDRPITIADGQAGAIRLEGADAALTMFGFPISGTDSGIVVGSGSVLDLGVGEGQMQGYIFAGNHAGTGGALYNASGTVSIARATFIDNAAASSSGAILNTGVMTLTDSTFSENSSGYGGAIGQFGTLLVERSRFTGNDALSVGGAIYTSGASPTTVIESSFSGNSAGEKGGAISAEGPYRPFVLSIVDSDFTGNSAGSVGGAIALEGGTLNLTVSDGFSSLFSGNMADGEASAIHVGTGVRMNVSPTFFVYTASALKVGAETGALLDMRDPMSGDADHVTNTVAKAGAGTWALGGANVFAVSGTGSTDFAVSEGRLYLFAAGEVANPTTQDEDAVVGVGTLQLDGATSTFTVGADATLVAGGANSVSTDGTIAFEDGATLRGGNAATAMGGADPTFMEAGGATSLSLTATGGITLEGTLDIAALGATDSFTLNGVLGGADGALAKSGAGTVILTSASTFAAGTTISAGTLALSGSGALAAAGAMTLDGETGVFDISAADGARSIGSLSGIAGSSIVLGTNGLTIGGSGETTFAGSFDGTGGLTKAGTGTLTLSGTSAQSWQVDAGTLAAAAGGFTGDVGIDGDATFELVAATASTYAGTLSGTGTFATSGAGVLAYTGDSAAFAGTTRVTAGELAVNGTLGGAVEVSAGAALGGSGTVRGEVTVANGGSLTPGNSPGTLNVGSLVLNNASSLEFELGQPGVVGGPNNDLVAVTGGLTLDGVATLDLTPPGLGTYTYTLFTYGSLTADNGLILTGAVGYDFALAVDDGQVDLIVSQNGLQYWNGSQDPPTGTVRGGDGVWNNGNVNWTDASGLSANPWGGLTAVFVGAAGTIDVTEEVAVAGLQFGTTGYRLEGAGALRLSGADTEFRVGADVSAEIATQLIGSGGLLKTGAGTLELSGVNSYEGGTTLAMGVLQISDDRNLGDADGGLTFLGGTLATTGSFTSNRQVTLSATGTVDVADGTIVTLAGEVEGTGGLVKQGAGVLALAGDTTYAGATDIVAGTLRAETSSGLSSLSAHRVNQGARLEIADGVWAEIAALEDGALGGGTVLLDGPDSALSVGGDNRDTRFTGSFAGVGLLEKIGSGTLTLTGTGSQLGALSLCDCGAGGGITIDGGSLAVNGTTGHPSTVSVGDSRLAVAGGGSLTVSGSNALFEVDGGVVEVSGANSRVTVEGAARIGVEQTRGFLVSDGGRFEVDQTATFSDLGAPTSMLVTGTGSVLEVHGLMEIGFLPLDYAGTLTVADGGTVRVRDTLHVNAGSRLVIGSGGAAGAVDAGVIANDGAIIGNFTDLATLAAPIAGSGKVVMAGAGTLVLTGANTYTGGTELSDGIVQVAADANLGDAAGGLTLAGGTLSTTASFASARAVNVAASGGFDVAAGTTLALSGTLAGSGDLAKLGAGGLNYTGNGSAFTGVTTIEAGLLQVNGSLGGPVSVLGGGTLGGGGTIGGLVVGSGGTVAPGTSPGTLTVNGNVSFAAGSTYAAEAWADGRHDLITATGTATLSGGTVSLLAQAGYGNPLATYTILAAQAGVAGQFADVVSNYAFISPSLSYDGSNVYLTLARNDVDFAATAMTANQGAVANAAQSLGLGNPVYNSVLQLTASQAPGAFDQLSGEVHASAQSVFMEQSSLIRGALNDRLRGAQGSVGAAAGTVVRVVETPDGALAYAAPSKVQVAADMSMPMKAAPLVAPAERFALWTTGFGNWGSFNGTGNAAGVTNSTGGFLIGADTVILDGWRVGVAGGYIYTDFSVSGRNASGSSDNGHVGLYAGKTWDALALRSGLAYTWHDVSTGRTVAFPGFADSLSADYNAGTFQAFGELGYRIEAPFASLEPFANLAYVHLNTDGYTEQGGAAALYSDGSDFDTTFATLGLRASRELTLGAYEATLRGTLGWRHAFGDIAPSVTQAFLGSDAFTVTGVPIAEDAAVLEAGLDLRLSASSTLGIAYTGQFGDGVTQNSFNASLTVKF</sequence>
<dbReference type="InterPro" id="IPR011050">
    <property type="entry name" value="Pectin_lyase_fold/virulence"/>
</dbReference>
<dbReference type="Pfam" id="PF12951">
    <property type="entry name" value="PATR"/>
    <property type="match status" value="9"/>
</dbReference>
<organism evidence="5 6">
    <name type="scientific">Ancylobacter tetraedralis</name>
    <dbReference type="NCBI Taxonomy" id="217068"/>
    <lineage>
        <taxon>Bacteria</taxon>
        <taxon>Pseudomonadati</taxon>
        <taxon>Pseudomonadota</taxon>
        <taxon>Alphaproteobacteria</taxon>
        <taxon>Hyphomicrobiales</taxon>
        <taxon>Xanthobacteraceae</taxon>
        <taxon>Ancylobacter</taxon>
    </lineage>
</organism>
<dbReference type="RefSeq" id="WP_183188145.1">
    <property type="nucleotide sequence ID" value="NZ_JACICD010000001.1"/>
</dbReference>
<accession>A0A839Z760</accession>
<evidence type="ECO:0000256" key="3">
    <source>
        <dbReference type="SAM" id="SignalP"/>
    </source>
</evidence>
<feature type="domain" description="Autotransporter" evidence="4">
    <location>
        <begin position="2149"/>
        <end position="2425"/>
    </location>
</feature>
<reference evidence="5 6" key="1">
    <citation type="submission" date="2020-08" db="EMBL/GenBank/DDBJ databases">
        <title>Genomic Encyclopedia of Type Strains, Phase IV (KMG-IV): sequencing the most valuable type-strain genomes for metagenomic binning, comparative biology and taxonomic classification.</title>
        <authorList>
            <person name="Goeker M."/>
        </authorList>
    </citation>
    <scope>NUCLEOTIDE SEQUENCE [LARGE SCALE GENOMIC DNA]</scope>
    <source>
        <strain evidence="5 6">DSM 5895</strain>
    </source>
</reference>
<feature type="region of interest" description="Disordered" evidence="2">
    <location>
        <begin position="72"/>
        <end position="113"/>
    </location>
</feature>
<feature type="compositionally biased region" description="Gly residues" evidence="2">
    <location>
        <begin position="86"/>
        <end position="99"/>
    </location>
</feature>
<feature type="chain" id="PRO_5032371416" evidence="3">
    <location>
        <begin position="21"/>
        <end position="2425"/>
    </location>
</feature>
<evidence type="ECO:0000313" key="6">
    <source>
        <dbReference type="Proteomes" id="UP000533469"/>
    </source>
</evidence>
<dbReference type="SMART" id="SM00869">
    <property type="entry name" value="Autotransporter"/>
    <property type="match status" value="1"/>
</dbReference>
<gene>
    <name evidence="5" type="ORF">FHS55_000564</name>
</gene>
<dbReference type="InterPro" id="IPR036709">
    <property type="entry name" value="Autotransporte_beta_dom_sf"/>
</dbReference>
<dbReference type="Gene3D" id="2.40.128.130">
    <property type="entry name" value="Autotransporter beta-domain"/>
    <property type="match status" value="1"/>
</dbReference>
<feature type="signal peptide" evidence="3">
    <location>
        <begin position="1"/>
        <end position="20"/>
    </location>
</feature>
<dbReference type="NCBIfam" id="TIGR01414">
    <property type="entry name" value="autotrans_barl"/>
    <property type="match status" value="1"/>
</dbReference>
<dbReference type="EMBL" id="JACICD010000001">
    <property type="protein sequence ID" value="MBB3769978.1"/>
    <property type="molecule type" value="Genomic_DNA"/>
</dbReference>
<dbReference type="InterPro" id="IPR005546">
    <property type="entry name" value="Autotransporte_beta"/>
</dbReference>
<comment type="caution">
    <text evidence="5">The sequence shown here is derived from an EMBL/GenBank/DDBJ whole genome shotgun (WGS) entry which is preliminary data.</text>
</comment>
<dbReference type="Pfam" id="PF03797">
    <property type="entry name" value="Autotransporter"/>
    <property type="match status" value="1"/>
</dbReference>
<feature type="region of interest" description="Disordered" evidence="2">
    <location>
        <begin position="40"/>
        <end position="60"/>
    </location>
</feature>
<dbReference type="InterPro" id="IPR013425">
    <property type="entry name" value="Autotrns_rpt"/>
</dbReference>
<evidence type="ECO:0000256" key="1">
    <source>
        <dbReference type="ARBA" id="ARBA00022729"/>
    </source>
</evidence>
<dbReference type="Proteomes" id="UP000533469">
    <property type="component" value="Unassembled WGS sequence"/>
</dbReference>
<keyword evidence="6" id="KW-1185">Reference proteome</keyword>
<dbReference type="PROSITE" id="PS51208">
    <property type="entry name" value="AUTOTRANSPORTER"/>
    <property type="match status" value="1"/>
</dbReference>
<keyword evidence="1 3" id="KW-0732">Signal</keyword>
<dbReference type="Gene3D" id="2.160.20.20">
    <property type="match status" value="1"/>
</dbReference>
<dbReference type="SUPFAM" id="SSF51126">
    <property type="entry name" value="Pectin lyase-like"/>
    <property type="match status" value="4"/>
</dbReference>
<dbReference type="PANTHER" id="PTHR11319:SF35">
    <property type="entry name" value="OUTER MEMBRANE PROTEIN PMPC-RELATED"/>
    <property type="match status" value="1"/>
</dbReference>
<protein>
    <submittedName>
        <fullName evidence="5">Outer membrane autotransporter protein</fullName>
    </submittedName>
</protein>